<comment type="caution">
    <text evidence="2">The sequence shown here is derived from an EMBL/GenBank/DDBJ whole genome shotgun (WGS) entry which is preliminary data.</text>
</comment>
<organism evidence="2 3">
    <name type="scientific">Hypsizygus marmoreus</name>
    <name type="common">White beech mushroom</name>
    <name type="synonym">Agaricus marmoreus</name>
    <dbReference type="NCBI Taxonomy" id="39966"/>
    <lineage>
        <taxon>Eukaryota</taxon>
        <taxon>Fungi</taxon>
        <taxon>Dikarya</taxon>
        <taxon>Basidiomycota</taxon>
        <taxon>Agaricomycotina</taxon>
        <taxon>Agaricomycetes</taxon>
        <taxon>Agaricomycetidae</taxon>
        <taxon>Agaricales</taxon>
        <taxon>Tricholomatineae</taxon>
        <taxon>Lyophyllaceae</taxon>
        <taxon>Hypsizygus</taxon>
    </lineage>
</organism>
<dbReference type="EMBL" id="LUEZ02000021">
    <property type="protein sequence ID" value="RDB27094.1"/>
    <property type="molecule type" value="Genomic_DNA"/>
</dbReference>
<reference evidence="2" key="1">
    <citation type="submission" date="2018-04" db="EMBL/GenBank/DDBJ databases">
        <title>Whole genome sequencing of Hypsizygus marmoreus.</title>
        <authorList>
            <person name="Choi I.-G."/>
            <person name="Min B."/>
            <person name="Kim J.-G."/>
            <person name="Kim S."/>
            <person name="Oh Y.-L."/>
            <person name="Kong W.-S."/>
            <person name="Park H."/>
            <person name="Jeong J."/>
            <person name="Song E.-S."/>
        </authorList>
    </citation>
    <scope>NUCLEOTIDE SEQUENCE [LARGE SCALE GENOMIC DNA]</scope>
    <source>
        <strain evidence="2">51987-8</strain>
    </source>
</reference>
<keyword evidence="3" id="KW-1185">Reference proteome</keyword>
<feature type="compositionally biased region" description="Polar residues" evidence="1">
    <location>
        <begin position="1"/>
        <end position="11"/>
    </location>
</feature>
<dbReference type="OrthoDB" id="2523749at2759"/>
<evidence type="ECO:0000313" key="3">
    <source>
        <dbReference type="Proteomes" id="UP000076154"/>
    </source>
</evidence>
<evidence type="ECO:0000313" key="2">
    <source>
        <dbReference type="EMBL" id="RDB27094.1"/>
    </source>
</evidence>
<gene>
    <name evidence="2" type="ORF">Hypma_005098</name>
</gene>
<sequence length="398" mass="45744">MAHSVTLSATTDIGREGQGNQEFLNGNERLSRPTNPPPRRHHPRSTIHLDIPMNALHIQLPDESASSFEDNSTWPHFECFPLLLHAGSGSEPAGMTTFHATVREILSHGYNFIVLRASLSVVQDFKSIDTVEQFDDSVILKFVLDESGSCVALLRELKAYEVDLVSLQGSVIPKLYGHFTGRCSHHDVKLSCIALEDCGEPPMQDFDKLPYEDRVQIMEKLAQFHLCRFRIDDFDEQYVLVKNSNRFRIHHFRDAMVKHACLQVPQESYDPCENPTLHFACHMVRNFATQLELWDRLIPKATILGERHEPERFPSQKVIDSLLDAEFNKKMWWVRKPVVLWLKEVRKFIDQAGLDQEIDRSRILEHAVSCRPTLPATIQEYFEIQLMESQFSSKPVGL</sequence>
<proteinExistence type="predicted"/>
<protein>
    <submittedName>
        <fullName evidence="2">Uncharacterized protein</fullName>
    </submittedName>
</protein>
<accession>A0A369K5M8</accession>
<dbReference type="AlphaFoldDB" id="A0A369K5M8"/>
<name>A0A369K5M8_HYPMA</name>
<dbReference type="InParanoid" id="A0A369K5M8"/>
<evidence type="ECO:0000256" key="1">
    <source>
        <dbReference type="SAM" id="MobiDB-lite"/>
    </source>
</evidence>
<dbReference type="Proteomes" id="UP000076154">
    <property type="component" value="Unassembled WGS sequence"/>
</dbReference>
<feature type="region of interest" description="Disordered" evidence="1">
    <location>
        <begin position="1"/>
        <end position="46"/>
    </location>
</feature>